<dbReference type="KEGG" id="vg:26625202"/>
<evidence type="ECO:0000313" key="1">
    <source>
        <dbReference type="EMBL" id="AKF14890.1"/>
    </source>
</evidence>
<dbReference type="OrthoDB" id="3330at10239"/>
<name>A0A0F6WEP6_9CAUD</name>
<dbReference type="InterPro" id="IPR029058">
    <property type="entry name" value="AB_hydrolase_fold"/>
</dbReference>
<dbReference type="RefSeq" id="YP_009198066.1">
    <property type="nucleotide sequence ID" value="NC_028791.1"/>
</dbReference>
<dbReference type="Gene3D" id="3.40.50.1820">
    <property type="entry name" value="alpha/beta hydrolase"/>
    <property type="match status" value="1"/>
</dbReference>
<dbReference type="EMBL" id="KR080202">
    <property type="protein sequence ID" value="AKF14890.1"/>
    <property type="molecule type" value="Genomic_DNA"/>
</dbReference>
<accession>A0A0F6WEP6</accession>
<evidence type="ECO:0000313" key="2">
    <source>
        <dbReference type="Proteomes" id="UP000202037"/>
    </source>
</evidence>
<protein>
    <submittedName>
        <fullName evidence="1">Lysin B</fullName>
    </submittedName>
</protein>
<reference evidence="1 2" key="1">
    <citation type="journal article" date="2015" name="Genome Announc.">
        <title>Genome Sequences of Cluster G Mycobacteriophages Cambiare, FlagStaff, and MOOREtheMARYer.</title>
        <authorList>
            <person name="Pope W.H."/>
            <person name="Augustine D.A."/>
            <person name="Carroll D.C."/>
            <person name="Duncan J.C."/>
            <person name="Harwi K.M."/>
            <person name="Howry R."/>
            <person name="Jagessar B."/>
            <person name="Lum B.A."/>
            <person name="Meinert J.W."/>
            <person name="Migliozzi J.S."/>
            <person name="Milliken K.A."/>
            <person name="Mitchell C.J."/>
            <person name="Nalatwad A.S."/>
            <person name="Orlandini K.C."/>
            <person name="Rhein M.J."/>
            <person name="Saravanan V."/>
            <person name="Seese B.A."/>
            <person name="Schiebel J.G."/>
            <person name="Thomas K.B."/>
            <person name="Adkins N.L."/>
            <person name="Cohen K.L."/>
            <person name="Iyengar V.B."/>
            <person name="Kim H."/>
            <person name="Kramer Z.J."/>
            <person name="Montgomery M.T."/>
            <person name="Schafer C.E."/>
            <person name="Wilkes K.E."/>
            <person name="Grubb S.R."/>
            <person name="Warner M.H."/>
            <person name="Bowman C.A."/>
            <person name="Russell D.A."/>
            <person name="Hatfull G.F."/>
        </authorList>
    </citation>
    <scope>NUCLEOTIDE SEQUENCE [LARGE SCALE GENOMIC DNA]</scope>
</reference>
<sequence>MPEMKRGYSGPLYNPWYDWAKRKYSQLAELLGKRDGYFGSDEERWTFALQAKLGIIQDGRFGDRTAAAAGYTWPGESKPPVVAPRRPIWHYTAPGSGAPGNVGPAYQLGERCKREHNVNHQWIGYPIGGYLGFMGGDPKYSYLEVIDMLDRELERLLWANPDVQKAMAAREHDRDARVDVELWFEGYSQSADGIRRSVARLFGEGGPFERLRDRINGLILFGDPSTPGTGISGLTFPAWLERLCREVNYPNDFYAVATDKIRRAMFGIIVQAEMELPFFVHVLRLAARIIPDWLTFLPLGGLLGGILGGGGGMFGSLAQMSVGAMTGLSGNPALGSFMGMAGTDRDKAVDDQLYQLLRPAGVLASIPEMIGLVAALPGLQAHGGYEFDQAKMEEAFQHVHRFRR</sequence>
<organism evidence="1 2">
    <name type="scientific">Mycobacterium phage MOOREtheMARYer</name>
    <dbReference type="NCBI Taxonomy" id="1647309"/>
    <lineage>
        <taxon>Viruses</taxon>
        <taxon>Duplodnaviria</taxon>
        <taxon>Heunggongvirae</taxon>
        <taxon>Uroviricota</taxon>
        <taxon>Caudoviricetes</taxon>
        <taxon>Gclasvirinae</taxon>
        <taxon>Pinnievirus</taxon>
        <taxon>Pinnievirus moorethemaryer</taxon>
    </lineage>
</organism>
<keyword evidence="2" id="KW-1185">Reference proteome</keyword>
<dbReference type="GeneID" id="26625202"/>
<gene>
    <name evidence="1" type="primary">29</name>
    <name evidence="1" type="ORF">SEA_MOORETHEMARYER_29</name>
</gene>
<proteinExistence type="predicted"/>
<dbReference type="Proteomes" id="UP000202037">
    <property type="component" value="Segment"/>
</dbReference>